<comment type="caution">
    <text evidence="1">The sequence shown here is derived from an EMBL/GenBank/DDBJ whole genome shotgun (WGS) entry which is preliminary data.</text>
</comment>
<accession>A0AAE3UJL6</accession>
<proteinExistence type="predicted"/>
<reference evidence="1" key="1">
    <citation type="submission" date="2023-05" db="EMBL/GenBank/DDBJ databases">
        <authorList>
            <person name="Zhang X."/>
        </authorList>
    </citation>
    <scope>NUCLEOTIDE SEQUENCE</scope>
    <source>
        <strain evidence="1">BD1B2-1</strain>
    </source>
</reference>
<evidence type="ECO:0000313" key="1">
    <source>
        <dbReference type="EMBL" id="MDJ1506087.1"/>
    </source>
</evidence>
<keyword evidence="2" id="KW-1185">Reference proteome</keyword>
<dbReference type="AlphaFoldDB" id="A0AAE3UJL6"/>
<dbReference type="Proteomes" id="UP001232063">
    <property type="component" value="Unassembled WGS sequence"/>
</dbReference>
<gene>
    <name evidence="1" type="ORF">QNI22_35840</name>
</gene>
<organism evidence="1 2">
    <name type="scientific">Xanthocytophaga agilis</name>
    <dbReference type="NCBI Taxonomy" id="3048010"/>
    <lineage>
        <taxon>Bacteria</taxon>
        <taxon>Pseudomonadati</taxon>
        <taxon>Bacteroidota</taxon>
        <taxon>Cytophagia</taxon>
        <taxon>Cytophagales</taxon>
        <taxon>Rhodocytophagaceae</taxon>
        <taxon>Xanthocytophaga</taxon>
    </lineage>
</organism>
<dbReference type="EMBL" id="JASJOU010000020">
    <property type="protein sequence ID" value="MDJ1506087.1"/>
    <property type="molecule type" value="Genomic_DNA"/>
</dbReference>
<evidence type="ECO:0000313" key="2">
    <source>
        <dbReference type="Proteomes" id="UP001232063"/>
    </source>
</evidence>
<sequence>MGAPLHWFGKYLCVGWQQSGDLPCVNRSQVTQKKYPKYGQNCNGRQNDWATVQQGK</sequence>
<name>A0AAE3UJL6_9BACT</name>
<protein>
    <submittedName>
        <fullName evidence="1">Uncharacterized protein</fullName>
    </submittedName>
</protein>